<sequence>MIAVATVASRGCAFLTSSIIVTVMIVSIVVIVASTVSNVVVEVGTGVVVAVVVVVVLIVTEIPVWSSSSRPTILPSTVVMIHALRYPKSSTRVPVMRRIPKRSMTRGRA</sequence>
<accession>A0AAN9E941</accession>
<feature type="transmembrane region" description="Helical" evidence="1">
    <location>
        <begin position="12"/>
        <end position="33"/>
    </location>
</feature>
<dbReference type="AlphaFoldDB" id="A0AAN9E941"/>
<proteinExistence type="predicted"/>
<keyword evidence="1" id="KW-0472">Membrane</keyword>
<feature type="transmembrane region" description="Helical" evidence="1">
    <location>
        <begin position="39"/>
        <end position="60"/>
    </location>
</feature>
<dbReference type="EMBL" id="JAYWIO010000007">
    <property type="protein sequence ID" value="KAK7251172.1"/>
    <property type="molecule type" value="Genomic_DNA"/>
</dbReference>
<organism evidence="2 3">
    <name type="scientific">Crotalaria pallida</name>
    <name type="common">Smooth rattlebox</name>
    <name type="synonym">Crotalaria striata</name>
    <dbReference type="NCBI Taxonomy" id="3830"/>
    <lineage>
        <taxon>Eukaryota</taxon>
        <taxon>Viridiplantae</taxon>
        <taxon>Streptophyta</taxon>
        <taxon>Embryophyta</taxon>
        <taxon>Tracheophyta</taxon>
        <taxon>Spermatophyta</taxon>
        <taxon>Magnoliopsida</taxon>
        <taxon>eudicotyledons</taxon>
        <taxon>Gunneridae</taxon>
        <taxon>Pentapetalae</taxon>
        <taxon>rosids</taxon>
        <taxon>fabids</taxon>
        <taxon>Fabales</taxon>
        <taxon>Fabaceae</taxon>
        <taxon>Papilionoideae</taxon>
        <taxon>50 kb inversion clade</taxon>
        <taxon>genistoids sensu lato</taxon>
        <taxon>core genistoids</taxon>
        <taxon>Crotalarieae</taxon>
        <taxon>Crotalaria</taxon>
    </lineage>
</organism>
<evidence type="ECO:0000313" key="3">
    <source>
        <dbReference type="Proteomes" id="UP001372338"/>
    </source>
</evidence>
<dbReference type="Proteomes" id="UP001372338">
    <property type="component" value="Unassembled WGS sequence"/>
</dbReference>
<keyword evidence="1" id="KW-1133">Transmembrane helix</keyword>
<reference evidence="2 3" key="1">
    <citation type="submission" date="2024-01" db="EMBL/GenBank/DDBJ databases">
        <title>The genomes of 5 underutilized Papilionoideae crops provide insights into root nodulation and disease resistanc.</title>
        <authorList>
            <person name="Yuan L."/>
        </authorList>
    </citation>
    <scope>NUCLEOTIDE SEQUENCE [LARGE SCALE GENOMIC DNA]</scope>
    <source>
        <strain evidence="2">ZHUSHIDOU_FW_LH</strain>
        <tissue evidence="2">Leaf</tissue>
    </source>
</reference>
<gene>
    <name evidence="2" type="ORF">RIF29_34127</name>
</gene>
<evidence type="ECO:0000256" key="1">
    <source>
        <dbReference type="SAM" id="Phobius"/>
    </source>
</evidence>
<name>A0AAN9E941_CROPI</name>
<keyword evidence="1" id="KW-0812">Transmembrane</keyword>
<protein>
    <submittedName>
        <fullName evidence="2">Uncharacterized protein</fullName>
    </submittedName>
</protein>
<keyword evidence="3" id="KW-1185">Reference proteome</keyword>
<evidence type="ECO:0000313" key="2">
    <source>
        <dbReference type="EMBL" id="KAK7251172.1"/>
    </source>
</evidence>
<comment type="caution">
    <text evidence="2">The sequence shown here is derived from an EMBL/GenBank/DDBJ whole genome shotgun (WGS) entry which is preliminary data.</text>
</comment>